<gene>
    <name evidence="2" type="ORF">SAMN04488102_101334</name>
</gene>
<evidence type="ECO:0000313" key="2">
    <source>
        <dbReference type="EMBL" id="SFB90112.1"/>
    </source>
</evidence>
<accession>A0A1I1ETW0</accession>
<dbReference type="InterPro" id="IPR005039">
    <property type="entry name" value="Ant_C"/>
</dbReference>
<organism evidence="2 3">
    <name type="scientific">Alkalibacterium subtropicum</name>
    <dbReference type="NCBI Taxonomy" id="753702"/>
    <lineage>
        <taxon>Bacteria</taxon>
        <taxon>Bacillati</taxon>
        <taxon>Bacillota</taxon>
        <taxon>Bacilli</taxon>
        <taxon>Lactobacillales</taxon>
        <taxon>Carnobacteriaceae</taxon>
        <taxon>Alkalibacterium</taxon>
    </lineage>
</organism>
<reference evidence="3" key="1">
    <citation type="submission" date="2016-10" db="EMBL/GenBank/DDBJ databases">
        <authorList>
            <person name="Varghese N."/>
            <person name="Submissions S."/>
        </authorList>
    </citation>
    <scope>NUCLEOTIDE SEQUENCE [LARGE SCALE GENOMIC DNA]</scope>
    <source>
        <strain evidence="3">DSM 23664</strain>
    </source>
</reference>
<keyword evidence="3" id="KW-1185">Reference proteome</keyword>
<dbReference type="RefSeq" id="WP_091528124.1">
    <property type="nucleotide sequence ID" value="NZ_FOLT01000001.1"/>
</dbReference>
<dbReference type="NCBIfam" id="TIGR02681">
    <property type="entry name" value="phage_pRha"/>
    <property type="match status" value="1"/>
</dbReference>
<dbReference type="InterPro" id="IPR014054">
    <property type="entry name" value="Phage_regulatory_Rha"/>
</dbReference>
<dbReference type="Proteomes" id="UP000199612">
    <property type="component" value="Unassembled WGS sequence"/>
</dbReference>
<name>A0A1I1ETW0_9LACT</name>
<evidence type="ECO:0000259" key="1">
    <source>
        <dbReference type="Pfam" id="PF03374"/>
    </source>
</evidence>
<dbReference type="AlphaFoldDB" id="A0A1I1ETW0"/>
<dbReference type="Pfam" id="PF03374">
    <property type="entry name" value="ANT"/>
    <property type="match status" value="1"/>
</dbReference>
<sequence length="250" mass="29106">MLAMMTQTQTIESREVARMVEKEHRDLLRDIRKYSEYLAESKIALGDFFIQTTYTDANNQERPCYLITKQGCEMVANKLTGKKGVIFTARYVKKFNQMEQSQSSYMIDDPIKRAERWIEEQRQMKFLAEQNEVKDQLIAEYEPKISYLDTILESKGLLATSQIAADYGMTAQALNKILHEDRVQHKVGGQWILYKNHMNKGYTKSQTINITRTDGSPDTKMNTKWTQKGRLFIHEILEDRGIAALMDIEE</sequence>
<dbReference type="STRING" id="753702.SAMN04488102_101334"/>
<dbReference type="EMBL" id="FOLT01000001">
    <property type="protein sequence ID" value="SFB90112.1"/>
    <property type="molecule type" value="Genomic_DNA"/>
</dbReference>
<evidence type="ECO:0000313" key="3">
    <source>
        <dbReference type="Proteomes" id="UP000199612"/>
    </source>
</evidence>
<proteinExistence type="predicted"/>
<dbReference type="GO" id="GO:0003677">
    <property type="term" value="F:DNA binding"/>
    <property type="evidence" value="ECO:0007669"/>
    <property type="project" value="InterPro"/>
</dbReference>
<protein>
    <submittedName>
        <fullName evidence="2">Phage regulatory protein, rha family</fullName>
    </submittedName>
</protein>
<dbReference type="OrthoDB" id="9812611at2"/>
<feature type="domain" description="Antirepressor protein C-terminal" evidence="1">
    <location>
        <begin position="136"/>
        <end position="238"/>
    </location>
</feature>
<dbReference type="Pfam" id="PF09669">
    <property type="entry name" value="Phage_pRha"/>
    <property type="match status" value="1"/>
</dbReference>